<sequence length="212" mass="23653">SENLKIKEIPFKKLKAGWVYVSPGKIPFPIIKKIFNHFSKNKTQIAFNPSEYFIEMGEKLKPLLNKAKVVFLNRGEAAKLTGVNYSKGSEIFKKMDELVDGIVAVTDDKKGAMISDGFNIYRAGVFKEKKLVDRTGAGDAFASGFVAGLIRKKEKCDKGLCNPRNIEYAIRLGSANATSVIEKIGAKAGILTKREFEKSNRWKHLPINIIKI</sequence>
<keyword evidence="2" id="KW-0418">Kinase</keyword>
<name>A0A2M7B5M9_9BACT</name>
<organism evidence="4 5">
    <name type="scientific">Candidatus Wolfebacteria bacterium CG03_land_8_20_14_0_80_40_12</name>
    <dbReference type="NCBI Taxonomy" id="1975069"/>
    <lineage>
        <taxon>Bacteria</taxon>
        <taxon>Candidatus Wolfeibacteriota</taxon>
    </lineage>
</organism>
<evidence type="ECO:0000313" key="5">
    <source>
        <dbReference type="Proteomes" id="UP000228949"/>
    </source>
</evidence>
<proteinExistence type="predicted"/>
<dbReference type="Proteomes" id="UP000228949">
    <property type="component" value="Unassembled WGS sequence"/>
</dbReference>
<dbReference type="Gene3D" id="3.40.1190.20">
    <property type="match status" value="1"/>
</dbReference>
<evidence type="ECO:0000313" key="4">
    <source>
        <dbReference type="EMBL" id="PIU98438.1"/>
    </source>
</evidence>
<dbReference type="InterPro" id="IPR011611">
    <property type="entry name" value="PfkB_dom"/>
</dbReference>
<dbReference type="InterPro" id="IPR029056">
    <property type="entry name" value="Ribokinase-like"/>
</dbReference>
<dbReference type="GO" id="GO:0016301">
    <property type="term" value="F:kinase activity"/>
    <property type="evidence" value="ECO:0007669"/>
    <property type="project" value="UniProtKB-KW"/>
</dbReference>
<keyword evidence="1" id="KW-0808">Transferase</keyword>
<reference evidence="5" key="1">
    <citation type="submission" date="2017-09" db="EMBL/GenBank/DDBJ databases">
        <title>Depth-based differentiation of microbial function through sediment-hosted aquifers and enrichment of novel symbionts in the deep terrestrial subsurface.</title>
        <authorList>
            <person name="Probst A.J."/>
            <person name="Ladd B."/>
            <person name="Jarett J.K."/>
            <person name="Geller-Mcgrath D.E."/>
            <person name="Sieber C.M.K."/>
            <person name="Emerson J.B."/>
            <person name="Anantharaman K."/>
            <person name="Thomas B.C."/>
            <person name="Malmstrom R."/>
            <person name="Stieglmeier M."/>
            <person name="Klingl A."/>
            <person name="Woyke T."/>
            <person name="Ryan C.M."/>
            <person name="Banfield J.F."/>
        </authorList>
    </citation>
    <scope>NUCLEOTIDE SEQUENCE [LARGE SCALE GENOMIC DNA]</scope>
</reference>
<feature type="non-terminal residue" evidence="4">
    <location>
        <position position="1"/>
    </location>
</feature>
<dbReference type="GO" id="GO:0005829">
    <property type="term" value="C:cytosol"/>
    <property type="evidence" value="ECO:0007669"/>
    <property type="project" value="TreeGrafter"/>
</dbReference>
<dbReference type="PANTHER" id="PTHR10584:SF166">
    <property type="entry name" value="RIBOKINASE"/>
    <property type="match status" value="1"/>
</dbReference>
<gene>
    <name evidence="4" type="ORF">COS61_01425</name>
</gene>
<protein>
    <recommendedName>
        <fullName evidence="3">Carbohydrate kinase PfkB domain-containing protein</fullName>
    </recommendedName>
</protein>
<feature type="domain" description="Carbohydrate kinase PfkB" evidence="3">
    <location>
        <begin position="32"/>
        <end position="189"/>
    </location>
</feature>
<dbReference type="AlphaFoldDB" id="A0A2M7B5M9"/>
<dbReference type="SUPFAM" id="SSF53613">
    <property type="entry name" value="Ribokinase-like"/>
    <property type="match status" value="1"/>
</dbReference>
<comment type="caution">
    <text evidence="4">The sequence shown here is derived from an EMBL/GenBank/DDBJ whole genome shotgun (WGS) entry which is preliminary data.</text>
</comment>
<evidence type="ECO:0000256" key="1">
    <source>
        <dbReference type="ARBA" id="ARBA00022679"/>
    </source>
</evidence>
<dbReference type="PANTHER" id="PTHR10584">
    <property type="entry name" value="SUGAR KINASE"/>
    <property type="match status" value="1"/>
</dbReference>
<dbReference type="Pfam" id="PF00294">
    <property type="entry name" value="PfkB"/>
    <property type="match status" value="1"/>
</dbReference>
<evidence type="ECO:0000256" key="2">
    <source>
        <dbReference type="ARBA" id="ARBA00022777"/>
    </source>
</evidence>
<dbReference type="EMBL" id="PEVJ01000032">
    <property type="protein sequence ID" value="PIU98438.1"/>
    <property type="molecule type" value="Genomic_DNA"/>
</dbReference>
<evidence type="ECO:0000259" key="3">
    <source>
        <dbReference type="Pfam" id="PF00294"/>
    </source>
</evidence>
<accession>A0A2M7B5M9</accession>